<feature type="domain" description="Reverse transcriptase zinc-binding" evidence="1">
    <location>
        <begin position="240"/>
        <end position="321"/>
    </location>
</feature>
<evidence type="ECO:0000313" key="3">
    <source>
        <dbReference type="Proteomes" id="UP000187406"/>
    </source>
</evidence>
<feature type="non-terminal residue" evidence="2">
    <location>
        <position position="322"/>
    </location>
</feature>
<dbReference type="OrthoDB" id="2288491at2759"/>
<sequence length="322" mass="36835">GELPVKYLGVLLVSTKLGQKDCQALFELIMRRVKAWVANYLSFGGRLQLILATLVSIQVFRCRTFTLPVSVVKMCESILRNFLWFGVGDAKRAGKVAWAKFCHPKDEGGLGIKSLRTWNKAAIMQLVKITAASSWSWRNVLKLREGLARNLVYYIGDGSATCLWWDPWINSKDLITMYGAWVPFDADIPVHAKVSTVIVNKQWAWPLNSWELREIDTLIRQKSIEQGLDIIHWLSKGKTFSYKATWQVVHIHPKVAWADIVWFSDCIPKHSFCLWLTFHNAYRTTDKLRTYGVVAANHYMFGCGGLESIDHLFFACKFTAEI</sequence>
<proteinExistence type="predicted"/>
<dbReference type="AlphaFoldDB" id="A0A1Q3D0D4"/>
<evidence type="ECO:0000259" key="1">
    <source>
        <dbReference type="Pfam" id="PF13966"/>
    </source>
</evidence>
<feature type="non-terminal residue" evidence="2">
    <location>
        <position position="1"/>
    </location>
</feature>
<dbReference type="Pfam" id="PF13966">
    <property type="entry name" value="zf-RVT"/>
    <property type="match status" value="1"/>
</dbReference>
<dbReference type="EMBL" id="BDDD01003754">
    <property type="protein sequence ID" value="GAV85966.1"/>
    <property type="molecule type" value="Genomic_DNA"/>
</dbReference>
<keyword evidence="3" id="KW-1185">Reference proteome</keyword>
<dbReference type="PANTHER" id="PTHR33116">
    <property type="entry name" value="REVERSE TRANSCRIPTASE ZINC-BINDING DOMAIN-CONTAINING PROTEIN-RELATED-RELATED"/>
    <property type="match status" value="1"/>
</dbReference>
<dbReference type="STRING" id="3775.A0A1Q3D0D4"/>
<dbReference type="InterPro" id="IPR026960">
    <property type="entry name" value="RVT-Znf"/>
</dbReference>
<dbReference type="Proteomes" id="UP000187406">
    <property type="component" value="Unassembled WGS sequence"/>
</dbReference>
<accession>A0A1Q3D0D4</accession>
<evidence type="ECO:0000313" key="2">
    <source>
        <dbReference type="EMBL" id="GAV85966.1"/>
    </source>
</evidence>
<dbReference type="PANTHER" id="PTHR33116:SF76">
    <property type="entry name" value="DUF4283 DOMAIN-CONTAINING PROTEIN"/>
    <property type="match status" value="1"/>
</dbReference>
<organism evidence="2 3">
    <name type="scientific">Cephalotus follicularis</name>
    <name type="common">Albany pitcher plant</name>
    <dbReference type="NCBI Taxonomy" id="3775"/>
    <lineage>
        <taxon>Eukaryota</taxon>
        <taxon>Viridiplantae</taxon>
        <taxon>Streptophyta</taxon>
        <taxon>Embryophyta</taxon>
        <taxon>Tracheophyta</taxon>
        <taxon>Spermatophyta</taxon>
        <taxon>Magnoliopsida</taxon>
        <taxon>eudicotyledons</taxon>
        <taxon>Gunneridae</taxon>
        <taxon>Pentapetalae</taxon>
        <taxon>rosids</taxon>
        <taxon>fabids</taxon>
        <taxon>Oxalidales</taxon>
        <taxon>Cephalotaceae</taxon>
        <taxon>Cephalotus</taxon>
    </lineage>
</organism>
<gene>
    <name evidence="2" type="ORF">CFOL_v3_29400</name>
</gene>
<reference evidence="3" key="1">
    <citation type="submission" date="2016-04" db="EMBL/GenBank/DDBJ databases">
        <title>Cephalotus genome sequencing.</title>
        <authorList>
            <person name="Fukushima K."/>
            <person name="Hasebe M."/>
            <person name="Fang X."/>
        </authorList>
    </citation>
    <scope>NUCLEOTIDE SEQUENCE [LARGE SCALE GENOMIC DNA]</scope>
    <source>
        <strain evidence="3">cv. St1</strain>
    </source>
</reference>
<comment type="caution">
    <text evidence="2">The sequence shown here is derived from an EMBL/GenBank/DDBJ whole genome shotgun (WGS) entry which is preliminary data.</text>
</comment>
<protein>
    <submittedName>
        <fullName evidence="2">Zf-RVT domain-containing protein</fullName>
    </submittedName>
</protein>
<name>A0A1Q3D0D4_CEPFO</name>
<dbReference type="InParanoid" id="A0A1Q3D0D4"/>